<sequence>MPVKTSQMPCQARKMDGKMTKLKRFSARNQLFQRKNWYVEGLYRYKYQNVIAYWELKKNNVSFFYGWFRQAPTIYSQNDLTFLSTKIHDEMIRFISLISLFLAYVLPSGAQGLGVPAHDTLPAQIILQQEGNRVQLKPGLRPLRQVAGAPEAFYTYFWELGDGSFSFDKEPLHQYKDTGEFDIRLYATNNYDDGKPPKSKPRRIKVKKRTFLADASTGSHFFKSGGSIEMKINRMPRPGEDLVAIIGYRNKAENDLSNLEGSLLLFYNEKQFKQKNFELADARAYHGEKSTSVDSILTAMENTSAQNFYAVNGPSESRLIDPGYKEQFIQLLASKQAMYSAQQAWNIKNIAAGEEKFMFLTLNTLPGMIKDTNAVVTVSAVFVPTDLSLPLEQFDLEMQIVASHDPNKMQLKHRWMNYRFVRKNKELTYKVRFQNTGAGPAKLVKVGVKVPGMLSAASLELVDYSPRCVPCDSAYQNQSCIDTLIRKDSVYFVFKNIYLPGMQQDGVSDKDSTQGFVKYKVKFNKELKKLPFYSQAAIIFDKNEPVITNRSYGRFKPGLSLAAIAGFGNLRMKDSGQVNSNRQITLGAALSPFAPYRLYWQVEAYLNVHQKQTDFKGFVDGGRDTTIGTGKYVIISREIYEEQKILSADIVPIHLRYNVNKFLGLGAGAMMSLTLSDKLTPKNDILVAEPNNPVNSFTVTSRGTSVNKGLDYWGTAIFGDVNLGLVRQGPALGIRYIQYLDERQGRWFFYGTFRF</sequence>
<dbReference type="InterPro" id="IPR035986">
    <property type="entry name" value="PKD_dom_sf"/>
</dbReference>
<gene>
    <name evidence="2" type="ORF">COR50_00875</name>
</gene>
<organism evidence="2 3">
    <name type="scientific">Chitinophaga caeni</name>
    <dbReference type="NCBI Taxonomy" id="2029983"/>
    <lineage>
        <taxon>Bacteria</taxon>
        <taxon>Pseudomonadati</taxon>
        <taxon>Bacteroidota</taxon>
        <taxon>Chitinophagia</taxon>
        <taxon>Chitinophagales</taxon>
        <taxon>Chitinophagaceae</taxon>
        <taxon>Chitinophaga</taxon>
    </lineage>
</organism>
<dbReference type="Pfam" id="PF24595">
    <property type="entry name" value="DUF7619"/>
    <property type="match status" value="1"/>
</dbReference>
<dbReference type="PROSITE" id="PS50093">
    <property type="entry name" value="PKD"/>
    <property type="match status" value="1"/>
</dbReference>
<dbReference type="Gene3D" id="2.60.40.10">
    <property type="entry name" value="Immunoglobulins"/>
    <property type="match status" value="1"/>
</dbReference>
<dbReference type="InterPro" id="IPR055353">
    <property type="entry name" value="DUF7619"/>
</dbReference>
<feature type="domain" description="PKD" evidence="1">
    <location>
        <begin position="147"/>
        <end position="190"/>
    </location>
</feature>
<dbReference type="AlphaFoldDB" id="A0A291QPG4"/>
<dbReference type="Pfam" id="PF18911">
    <property type="entry name" value="PKD_4"/>
    <property type="match status" value="1"/>
</dbReference>
<name>A0A291QPG4_9BACT</name>
<dbReference type="InterPro" id="IPR000601">
    <property type="entry name" value="PKD_dom"/>
</dbReference>
<dbReference type="InterPro" id="IPR013783">
    <property type="entry name" value="Ig-like_fold"/>
</dbReference>
<evidence type="ECO:0000313" key="3">
    <source>
        <dbReference type="Proteomes" id="UP000220133"/>
    </source>
</evidence>
<proteinExistence type="predicted"/>
<reference evidence="2 3" key="1">
    <citation type="submission" date="2017-10" db="EMBL/GenBank/DDBJ databases">
        <title>Paenichitinophaga pekingensis gen. nov., sp. nov., isolated from activated sludge.</title>
        <authorList>
            <person name="Jin D."/>
            <person name="Kong X."/>
            <person name="Deng Y."/>
            <person name="Bai Z."/>
        </authorList>
    </citation>
    <scope>NUCLEOTIDE SEQUENCE [LARGE SCALE GENOMIC DNA]</scope>
    <source>
        <strain evidence="2 3">13</strain>
    </source>
</reference>
<dbReference type="SUPFAM" id="SSF49299">
    <property type="entry name" value="PKD domain"/>
    <property type="match status" value="1"/>
</dbReference>
<dbReference type="EMBL" id="CP023777">
    <property type="protein sequence ID" value="ATL45826.1"/>
    <property type="molecule type" value="Genomic_DNA"/>
</dbReference>
<evidence type="ECO:0000259" key="1">
    <source>
        <dbReference type="PROSITE" id="PS50093"/>
    </source>
</evidence>
<evidence type="ECO:0000313" key="2">
    <source>
        <dbReference type="EMBL" id="ATL45826.1"/>
    </source>
</evidence>
<keyword evidence="3" id="KW-1185">Reference proteome</keyword>
<dbReference type="InterPro" id="IPR057171">
    <property type="entry name" value="DUF7849"/>
</dbReference>
<dbReference type="Pfam" id="PF25233">
    <property type="entry name" value="DUF7849"/>
    <property type="match status" value="1"/>
</dbReference>
<accession>A0A291QPG4</accession>
<dbReference type="KEGG" id="cbae:COR50_00875"/>
<dbReference type="Proteomes" id="UP000220133">
    <property type="component" value="Chromosome"/>
</dbReference>
<dbReference type="CDD" id="cd00146">
    <property type="entry name" value="PKD"/>
    <property type="match status" value="1"/>
</dbReference>
<protein>
    <recommendedName>
        <fullName evidence="1">PKD domain-containing protein</fullName>
    </recommendedName>
</protein>